<feature type="signal peptide" evidence="2">
    <location>
        <begin position="1"/>
        <end position="19"/>
    </location>
</feature>
<protein>
    <submittedName>
        <fullName evidence="3">Uncharacterized protein</fullName>
    </submittedName>
</protein>
<comment type="caution">
    <text evidence="3">The sequence shown here is derived from an EMBL/GenBank/DDBJ whole genome shotgun (WGS) entry which is preliminary data.</text>
</comment>
<evidence type="ECO:0000256" key="2">
    <source>
        <dbReference type="SAM" id="SignalP"/>
    </source>
</evidence>
<feature type="chain" id="PRO_5046476829" evidence="2">
    <location>
        <begin position="20"/>
        <end position="113"/>
    </location>
</feature>
<sequence>MVVAAGFAGLSGLGGRAAAAVTVADGSADSAPVAAPVDLGAAGWTVLTSATATRTGAQISTPGFATAGWHPVAVDDGGGPGTEIEALLQNGKCPDVSTRTATGGQLLRRQEGQ</sequence>
<evidence type="ECO:0000256" key="1">
    <source>
        <dbReference type="SAM" id="MobiDB-lite"/>
    </source>
</evidence>
<proteinExistence type="predicted"/>
<keyword evidence="2" id="KW-0732">Signal</keyword>
<dbReference type="Proteomes" id="UP001592531">
    <property type="component" value="Unassembled WGS sequence"/>
</dbReference>
<dbReference type="RefSeq" id="WP_380534098.1">
    <property type="nucleotide sequence ID" value="NZ_JBHFAB010000005.1"/>
</dbReference>
<name>A0ABV6VSD5_9ACTN</name>
<dbReference type="EMBL" id="JBHFAB010000005">
    <property type="protein sequence ID" value="MFC1416665.1"/>
    <property type="molecule type" value="Genomic_DNA"/>
</dbReference>
<keyword evidence="4" id="KW-1185">Reference proteome</keyword>
<feature type="region of interest" description="Disordered" evidence="1">
    <location>
        <begin position="94"/>
        <end position="113"/>
    </location>
</feature>
<evidence type="ECO:0000313" key="3">
    <source>
        <dbReference type="EMBL" id="MFC1416665.1"/>
    </source>
</evidence>
<accession>A0ABV6VSD5</accession>
<gene>
    <name evidence="3" type="ORF">ACEZDE_08425</name>
</gene>
<reference evidence="3 4" key="1">
    <citation type="submission" date="2024-09" db="EMBL/GenBank/DDBJ databases">
        <authorList>
            <person name="Lee S.D."/>
        </authorList>
    </citation>
    <scope>NUCLEOTIDE SEQUENCE [LARGE SCALE GENOMIC DNA]</scope>
    <source>
        <strain evidence="3 4">N8-3</strain>
    </source>
</reference>
<organism evidence="3 4">
    <name type="scientific">Streptacidiphilus cavernicola</name>
    <dbReference type="NCBI Taxonomy" id="3342716"/>
    <lineage>
        <taxon>Bacteria</taxon>
        <taxon>Bacillati</taxon>
        <taxon>Actinomycetota</taxon>
        <taxon>Actinomycetes</taxon>
        <taxon>Kitasatosporales</taxon>
        <taxon>Streptomycetaceae</taxon>
        <taxon>Streptacidiphilus</taxon>
    </lineage>
</organism>
<evidence type="ECO:0000313" key="4">
    <source>
        <dbReference type="Proteomes" id="UP001592531"/>
    </source>
</evidence>